<evidence type="ECO:0000313" key="2">
    <source>
        <dbReference type="EMBL" id="CAA9300753.1"/>
    </source>
</evidence>
<dbReference type="AlphaFoldDB" id="A0A6J4KC73"/>
<feature type="non-terminal residue" evidence="2">
    <location>
        <position position="1"/>
    </location>
</feature>
<feature type="non-terminal residue" evidence="2">
    <location>
        <position position="122"/>
    </location>
</feature>
<feature type="region of interest" description="Disordered" evidence="1">
    <location>
        <begin position="1"/>
        <end position="122"/>
    </location>
</feature>
<protein>
    <submittedName>
        <fullName evidence="2">Uncharacterized protein</fullName>
    </submittedName>
</protein>
<reference evidence="2" key="1">
    <citation type="submission" date="2020-02" db="EMBL/GenBank/DDBJ databases">
        <authorList>
            <person name="Meier V. D."/>
        </authorList>
    </citation>
    <scope>NUCLEOTIDE SEQUENCE</scope>
    <source>
        <strain evidence="2">AVDCRST_MAG48</strain>
    </source>
</reference>
<feature type="compositionally biased region" description="Polar residues" evidence="1">
    <location>
        <begin position="55"/>
        <end position="76"/>
    </location>
</feature>
<feature type="compositionally biased region" description="Low complexity" evidence="1">
    <location>
        <begin position="8"/>
        <end position="22"/>
    </location>
</feature>
<feature type="compositionally biased region" description="Low complexity" evidence="1">
    <location>
        <begin position="92"/>
        <end position="101"/>
    </location>
</feature>
<organism evidence="2">
    <name type="scientific">uncultured Friedmanniella sp</name>
    <dbReference type="NCBI Taxonomy" id="335381"/>
    <lineage>
        <taxon>Bacteria</taxon>
        <taxon>Bacillati</taxon>
        <taxon>Actinomycetota</taxon>
        <taxon>Actinomycetes</taxon>
        <taxon>Propionibacteriales</taxon>
        <taxon>Nocardioidaceae</taxon>
        <taxon>Friedmanniella</taxon>
        <taxon>environmental samples</taxon>
    </lineage>
</organism>
<gene>
    <name evidence="2" type="ORF">AVDCRST_MAG48-1302</name>
</gene>
<sequence length="122" mass="12220">WVAAGVGSRTSTSSLLSPTMRSDPPSARAQRTAATAEVVGHRPWSARSSLSVSSTAGTRLAQPSQVGKTAASSGAGSCTVRPGVPPRPAPSRAPASRPARAAARHVILGPRPRRPVPAAAGA</sequence>
<evidence type="ECO:0000256" key="1">
    <source>
        <dbReference type="SAM" id="MobiDB-lite"/>
    </source>
</evidence>
<accession>A0A6J4KC73</accession>
<name>A0A6J4KC73_9ACTN</name>
<proteinExistence type="predicted"/>
<dbReference type="EMBL" id="CADCTS010000186">
    <property type="protein sequence ID" value="CAA9300753.1"/>
    <property type="molecule type" value="Genomic_DNA"/>
</dbReference>
<feature type="compositionally biased region" description="Low complexity" evidence="1">
    <location>
        <begin position="45"/>
        <end position="54"/>
    </location>
</feature>